<protein>
    <submittedName>
        <fullName evidence="1">Uncharacterized protein</fullName>
    </submittedName>
</protein>
<sequence length="78" mass="8643">MCCGFKQTKLLISCTAIHFSRTSSGCHGSSSAHLRHLSLFTPTPVWMFILVDHQNARCFSCSCCRPFCWVASVLALTC</sequence>
<organism evidence="1">
    <name type="scientific">Tetraselmis sp. GSL018</name>
    <dbReference type="NCBI Taxonomy" id="582737"/>
    <lineage>
        <taxon>Eukaryota</taxon>
        <taxon>Viridiplantae</taxon>
        <taxon>Chlorophyta</taxon>
        <taxon>core chlorophytes</taxon>
        <taxon>Chlorodendrophyceae</taxon>
        <taxon>Chlorodendrales</taxon>
        <taxon>Chlorodendraceae</taxon>
        <taxon>Tetraselmis</taxon>
    </lineage>
</organism>
<name>A0A061RLH5_9CHLO</name>
<reference evidence="1" key="1">
    <citation type="submission" date="2014-05" db="EMBL/GenBank/DDBJ databases">
        <title>The transcriptome of the halophilic microalga Tetraselmis sp. GSL018 isolated from the Great Salt Lake, Utah.</title>
        <authorList>
            <person name="Jinkerson R.E."/>
            <person name="D'Adamo S."/>
            <person name="Posewitz M.C."/>
        </authorList>
    </citation>
    <scope>NUCLEOTIDE SEQUENCE</scope>
    <source>
        <strain evidence="1">GSL018</strain>
    </source>
</reference>
<dbReference type="EMBL" id="GBEZ01012091">
    <property type="protein sequence ID" value="JAC73767.1"/>
    <property type="molecule type" value="Transcribed_RNA"/>
</dbReference>
<evidence type="ECO:0000313" key="1">
    <source>
        <dbReference type="EMBL" id="JAC73767.1"/>
    </source>
</evidence>
<gene>
    <name evidence="1" type="ORF">TSPGSL018_27946</name>
</gene>
<accession>A0A061RLH5</accession>
<proteinExistence type="predicted"/>
<dbReference type="AlphaFoldDB" id="A0A061RLH5"/>